<keyword evidence="1" id="KW-0732">Signal</keyword>
<sequence>MKIVIPLISTYLLLLISNQAIAQNNNYNKLVYHVKGDLNRDNIDDVVTVKEDTTDIHHPFLLEIKFRRKDGKDVTVLKSKIAVMENFPNGENTSACVLENLKIVKGILIFQNQMIRGNMTHKFRFQNNNFELIGYTYHYASPGNITFTDYNLLTGKKIDRKIEYETDKISEEKISVVKISPLPDLKNFRPFDFMY</sequence>
<dbReference type="Proteomes" id="UP001144347">
    <property type="component" value="Unassembled WGS sequence"/>
</dbReference>
<accession>A0ABT4L8V5</accession>
<evidence type="ECO:0000256" key="1">
    <source>
        <dbReference type="SAM" id="SignalP"/>
    </source>
</evidence>
<reference evidence="2" key="1">
    <citation type="submission" date="2022-12" db="EMBL/GenBank/DDBJ databases">
        <title>Genome sequence of HCMS5-2.</title>
        <authorList>
            <person name="Woo H."/>
        </authorList>
    </citation>
    <scope>NUCLEOTIDE SEQUENCE</scope>
    <source>
        <strain evidence="2">HCMS5-2</strain>
    </source>
</reference>
<keyword evidence="3" id="KW-1185">Reference proteome</keyword>
<dbReference type="RefSeq" id="WP_269427358.1">
    <property type="nucleotide sequence ID" value="NZ_JAPWGM010000003.1"/>
</dbReference>
<feature type="signal peptide" evidence="1">
    <location>
        <begin position="1"/>
        <end position="22"/>
    </location>
</feature>
<name>A0ABT4L8V5_9SPHI</name>
<proteinExistence type="predicted"/>
<gene>
    <name evidence="2" type="ORF">O0955_09750</name>
</gene>
<dbReference type="EMBL" id="JAPWGM010000003">
    <property type="protein sequence ID" value="MCZ4244286.1"/>
    <property type="molecule type" value="Genomic_DNA"/>
</dbReference>
<protein>
    <submittedName>
        <fullName evidence="2">Uncharacterized protein</fullName>
    </submittedName>
</protein>
<comment type="caution">
    <text evidence="2">The sequence shown here is derived from an EMBL/GenBank/DDBJ whole genome shotgun (WGS) entry which is preliminary data.</text>
</comment>
<feature type="chain" id="PRO_5045686070" evidence="1">
    <location>
        <begin position="23"/>
        <end position="195"/>
    </location>
</feature>
<evidence type="ECO:0000313" key="3">
    <source>
        <dbReference type="Proteomes" id="UP001144347"/>
    </source>
</evidence>
<evidence type="ECO:0000313" key="2">
    <source>
        <dbReference type="EMBL" id="MCZ4244286.1"/>
    </source>
</evidence>
<organism evidence="2 3">
    <name type="scientific">Pedobacter punctiformis</name>
    <dbReference type="NCBI Taxonomy" id="3004097"/>
    <lineage>
        <taxon>Bacteria</taxon>
        <taxon>Pseudomonadati</taxon>
        <taxon>Bacteroidota</taxon>
        <taxon>Sphingobacteriia</taxon>
        <taxon>Sphingobacteriales</taxon>
        <taxon>Sphingobacteriaceae</taxon>
        <taxon>Pedobacter</taxon>
    </lineage>
</organism>